<dbReference type="EMBL" id="OX459122">
    <property type="protein sequence ID" value="CAI9106912.1"/>
    <property type="molecule type" value="Genomic_DNA"/>
</dbReference>
<dbReference type="AlphaFoldDB" id="A0AAV1DGA0"/>
<name>A0AAV1DGA0_OLDCO</name>
<proteinExistence type="predicted"/>
<evidence type="ECO:0000313" key="3">
    <source>
        <dbReference type="Proteomes" id="UP001161247"/>
    </source>
</evidence>
<dbReference type="InterPro" id="IPR008004">
    <property type="entry name" value="OCTOPUS-like"/>
</dbReference>
<reference evidence="2" key="1">
    <citation type="submission" date="2023-03" db="EMBL/GenBank/DDBJ databases">
        <authorList>
            <person name="Julca I."/>
        </authorList>
    </citation>
    <scope>NUCLEOTIDE SEQUENCE</scope>
</reference>
<feature type="compositionally biased region" description="Low complexity" evidence="1">
    <location>
        <begin position="336"/>
        <end position="366"/>
    </location>
</feature>
<evidence type="ECO:0000256" key="1">
    <source>
        <dbReference type="SAM" id="MobiDB-lite"/>
    </source>
</evidence>
<keyword evidence="3" id="KW-1185">Reference proteome</keyword>
<dbReference type="PANTHER" id="PTHR31659:SF0">
    <property type="entry name" value="EMB|CAB61945.1"/>
    <property type="match status" value="1"/>
</dbReference>
<dbReference type="PANTHER" id="PTHR31659">
    <property type="entry name" value="PROTEIN: UPF0503-LIKE PROTEIN, PUTATIVE (DUF740)-RELATED"/>
    <property type="match status" value="1"/>
</dbReference>
<organism evidence="2 3">
    <name type="scientific">Oldenlandia corymbosa var. corymbosa</name>
    <dbReference type="NCBI Taxonomy" id="529605"/>
    <lineage>
        <taxon>Eukaryota</taxon>
        <taxon>Viridiplantae</taxon>
        <taxon>Streptophyta</taxon>
        <taxon>Embryophyta</taxon>
        <taxon>Tracheophyta</taxon>
        <taxon>Spermatophyta</taxon>
        <taxon>Magnoliopsida</taxon>
        <taxon>eudicotyledons</taxon>
        <taxon>Gunneridae</taxon>
        <taxon>Pentapetalae</taxon>
        <taxon>asterids</taxon>
        <taxon>lamiids</taxon>
        <taxon>Gentianales</taxon>
        <taxon>Rubiaceae</taxon>
        <taxon>Rubioideae</taxon>
        <taxon>Spermacoceae</taxon>
        <taxon>Hedyotis-Oldenlandia complex</taxon>
        <taxon>Oldenlandia</taxon>
    </lineage>
</organism>
<dbReference type="Pfam" id="PF05340">
    <property type="entry name" value="DUF740"/>
    <property type="match status" value="3"/>
</dbReference>
<dbReference type="Proteomes" id="UP001161247">
    <property type="component" value="Chromosome 5"/>
</dbReference>
<accession>A0AAV1DGA0</accession>
<evidence type="ECO:0000313" key="2">
    <source>
        <dbReference type="EMBL" id="CAI9106912.1"/>
    </source>
</evidence>
<gene>
    <name evidence="2" type="ORF">OLC1_LOCUS15345</name>
</gene>
<feature type="region of interest" description="Disordered" evidence="1">
    <location>
        <begin position="333"/>
        <end position="366"/>
    </location>
</feature>
<sequence>MSSKPDSITRNPLRTRRLSVSCYLHPADPATGICASCLRERLHGLDSPEASFTSTTGNVGGGSGARPGICAAAAAAAGSPELRRCRSVYTAKCEASASFHEPRRKSCDVGSRNGKSLAHLFDADDSNGSDNGVRSKVESKNILKSPAFELRAASKVDNGGGEIRDFDDDEDLEDCNVEEGDFKTMKEYIDLELQSKGQKTKLGGNLWEAASVFSKKLQKWRHKDKKKLRNEEGTDDVNGEIKGREEKKFGETQSEAADFVKGRRSCDIDPRFSMDAGRISFDEPRASWDGYLIARTIPRLAPMLSVVENAILNSGSGFDKHRISVDGGQMHSIMEDLSSSGSGGSAQSQSNSDSSSSQRRSSFDRSSSVRSFGKKFVGLEGDEMKYGLNASSSPKKLVITERELKDWHLRSMKDDHHQKQIKSPFVKNAAEGDHGGHQGSKKQVKWRKMWSVFGFKQKSVDNKSVADSLEFSPAPACEKKQEKGVGETIDGHGWKLMRSSSVVGARRSVEVIRSSTNLLSTPDKSECVNKSREDFVLGRKQIQNSFVGPRRSVEVIRTSSGLMNTADKSGCVNKKSKEDFVLGRKQIQSSIVGPRRSVEGIRSSTGLMSSAEKSECINKRSKEDFVLEINQSSKHASSNLEDDVLPFYLTPLRTSRSRRSGRNKLQNSHIIDGHILSLT</sequence>
<protein>
    <submittedName>
        <fullName evidence="2">OLC1v1006159C1</fullName>
    </submittedName>
</protein>